<dbReference type="Proteomes" id="UP000807025">
    <property type="component" value="Unassembled WGS sequence"/>
</dbReference>
<evidence type="ECO:0000256" key="2">
    <source>
        <dbReference type="SAM" id="Phobius"/>
    </source>
</evidence>
<dbReference type="EMBL" id="MU154740">
    <property type="protein sequence ID" value="KAF9487946.1"/>
    <property type="molecule type" value="Genomic_DNA"/>
</dbReference>
<feature type="compositionally biased region" description="Acidic residues" evidence="1">
    <location>
        <begin position="289"/>
        <end position="301"/>
    </location>
</feature>
<accession>A0A9P5ZI86</accession>
<evidence type="ECO:0000313" key="3">
    <source>
        <dbReference type="EMBL" id="KAF9487946.1"/>
    </source>
</evidence>
<comment type="caution">
    <text evidence="3">The sequence shown here is derived from an EMBL/GenBank/DDBJ whole genome shotgun (WGS) entry which is preliminary data.</text>
</comment>
<organism evidence="3 4">
    <name type="scientific">Pleurotus eryngii</name>
    <name type="common">Boletus of the steppes</name>
    <dbReference type="NCBI Taxonomy" id="5323"/>
    <lineage>
        <taxon>Eukaryota</taxon>
        <taxon>Fungi</taxon>
        <taxon>Dikarya</taxon>
        <taxon>Basidiomycota</taxon>
        <taxon>Agaricomycotina</taxon>
        <taxon>Agaricomycetes</taxon>
        <taxon>Agaricomycetidae</taxon>
        <taxon>Agaricales</taxon>
        <taxon>Pleurotineae</taxon>
        <taxon>Pleurotaceae</taxon>
        <taxon>Pleurotus</taxon>
    </lineage>
</organism>
<feature type="compositionally biased region" description="Low complexity" evidence="1">
    <location>
        <begin position="1"/>
        <end position="16"/>
    </location>
</feature>
<feature type="compositionally biased region" description="Polar residues" evidence="1">
    <location>
        <begin position="407"/>
        <end position="416"/>
    </location>
</feature>
<keyword evidence="4" id="KW-1185">Reference proteome</keyword>
<evidence type="ECO:0000313" key="4">
    <source>
        <dbReference type="Proteomes" id="UP000807025"/>
    </source>
</evidence>
<feature type="compositionally biased region" description="Polar residues" evidence="1">
    <location>
        <begin position="179"/>
        <end position="198"/>
    </location>
</feature>
<feature type="region of interest" description="Disordered" evidence="1">
    <location>
        <begin position="267"/>
        <end position="322"/>
    </location>
</feature>
<keyword evidence="2" id="KW-0812">Transmembrane</keyword>
<gene>
    <name evidence="3" type="ORF">BDN71DRAFT_1513486</name>
</gene>
<feature type="region of interest" description="Disordered" evidence="1">
    <location>
        <begin position="1"/>
        <end position="41"/>
    </location>
</feature>
<feature type="compositionally biased region" description="Low complexity" evidence="1">
    <location>
        <begin position="232"/>
        <end position="243"/>
    </location>
</feature>
<proteinExistence type="predicted"/>
<keyword evidence="2" id="KW-1133">Transmembrane helix</keyword>
<sequence length="502" mass="54742">MASYTTSDTASETSSSVFATPATTLESSTPMTSRIRPDVSSPSMKLVIHQEVNTSDPFVDEPVSPSRVHRSPLDTFSFAKTARELQIAREAASFIQARISENSAVEVEDNSEGIDDDIIETGEIKGTGFDKVNKWLMSIPFTPKRRRTMSAPSSVSSSHTFPSSPSSPKWKRYVPSIKRTPSSPSMASATRSVPTTPTRNRRLSLASLKRWSTVQRAHSLPNMHSPPSTAFPSPNTPNTPCSPIARRERRLSLASFKSWTSPSRLRTFSMTSSSTGGSSEFGVLANASDDGDDTLYDESSEPDASSSVSGDDEDSIDSKDSDETLLTPLALFASSPTKLEKVEEGDEIDSFFAAPTETMKRNANMGLDTSDLTIEISIPDALPAKLLADTPLLNKVPDKKQQKHTHSPTLPSNTELASLPWPSKETNSEPSSFPTISDLCHDLNLTLPNIQMNSNASGKWYNLSIFLLFSPFLFLFASIGTFFFFILGVPLHAENRPTAILD</sequence>
<feature type="region of interest" description="Disordered" evidence="1">
    <location>
        <begin position="146"/>
        <end position="203"/>
    </location>
</feature>
<feature type="region of interest" description="Disordered" evidence="1">
    <location>
        <begin position="217"/>
        <end position="243"/>
    </location>
</feature>
<keyword evidence="2" id="KW-0472">Membrane</keyword>
<feature type="region of interest" description="Disordered" evidence="1">
    <location>
        <begin position="396"/>
        <end position="432"/>
    </location>
</feature>
<evidence type="ECO:0000256" key="1">
    <source>
        <dbReference type="SAM" id="MobiDB-lite"/>
    </source>
</evidence>
<dbReference type="OrthoDB" id="3020035at2759"/>
<name>A0A9P5ZI86_PLEER</name>
<reference evidence="3" key="1">
    <citation type="submission" date="2020-11" db="EMBL/GenBank/DDBJ databases">
        <authorList>
            <consortium name="DOE Joint Genome Institute"/>
            <person name="Ahrendt S."/>
            <person name="Riley R."/>
            <person name="Andreopoulos W."/>
            <person name="Labutti K."/>
            <person name="Pangilinan J."/>
            <person name="Ruiz-Duenas F.J."/>
            <person name="Barrasa J.M."/>
            <person name="Sanchez-Garcia M."/>
            <person name="Camarero S."/>
            <person name="Miyauchi S."/>
            <person name="Serrano A."/>
            <person name="Linde D."/>
            <person name="Babiker R."/>
            <person name="Drula E."/>
            <person name="Ayuso-Fernandez I."/>
            <person name="Pacheco R."/>
            <person name="Padilla G."/>
            <person name="Ferreira P."/>
            <person name="Barriuso J."/>
            <person name="Kellner H."/>
            <person name="Castanera R."/>
            <person name="Alfaro M."/>
            <person name="Ramirez L."/>
            <person name="Pisabarro A.G."/>
            <person name="Kuo A."/>
            <person name="Tritt A."/>
            <person name="Lipzen A."/>
            <person name="He G."/>
            <person name="Yan M."/>
            <person name="Ng V."/>
            <person name="Cullen D."/>
            <person name="Martin F."/>
            <person name="Rosso M.-N."/>
            <person name="Henrissat B."/>
            <person name="Hibbett D."/>
            <person name="Martinez A.T."/>
            <person name="Grigoriev I.V."/>
        </authorList>
    </citation>
    <scope>NUCLEOTIDE SEQUENCE</scope>
    <source>
        <strain evidence="3">ATCC 90797</strain>
    </source>
</reference>
<feature type="compositionally biased region" description="Polar residues" evidence="1">
    <location>
        <begin position="17"/>
        <end position="32"/>
    </location>
</feature>
<feature type="compositionally biased region" description="Low complexity" evidence="1">
    <location>
        <begin position="269"/>
        <end position="278"/>
    </location>
</feature>
<feature type="transmembrane region" description="Helical" evidence="2">
    <location>
        <begin position="460"/>
        <end position="487"/>
    </location>
</feature>
<protein>
    <submittedName>
        <fullName evidence="3">Uncharacterized protein</fullName>
    </submittedName>
</protein>
<feature type="compositionally biased region" description="Low complexity" evidence="1">
    <location>
        <begin position="150"/>
        <end position="168"/>
    </location>
</feature>
<dbReference type="AlphaFoldDB" id="A0A9P5ZI86"/>